<dbReference type="RefSeq" id="WP_186507404.1">
    <property type="nucleotide sequence ID" value="NZ_JACNEP010000011.1"/>
</dbReference>
<evidence type="ECO:0000313" key="3">
    <source>
        <dbReference type="Proteomes" id="UP000601768"/>
    </source>
</evidence>
<sequence>MSKYRIEIQPSKLVKGLQIALTGILILSVWSWQPDVMRQQVWLQLFISLILLVFVIYHLKQSSLSAIVSVDTDGHWLWLDRQTTANIQSSSKISQFVLWVYLQEADGKRHWLWIFKDAVKYEDFRRLSRIILQMQKHPVEH</sequence>
<protein>
    <submittedName>
        <fullName evidence="2">Uncharacterized protein</fullName>
    </submittedName>
</protein>
<feature type="transmembrane region" description="Helical" evidence="1">
    <location>
        <begin position="12"/>
        <end position="30"/>
    </location>
</feature>
<dbReference type="Proteomes" id="UP000601768">
    <property type="component" value="Unassembled WGS sequence"/>
</dbReference>
<dbReference type="Pfam" id="PF07254">
    <property type="entry name" value="Cpta_toxin"/>
    <property type="match status" value="1"/>
</dbReference>
<keyword evidence="3" id="KW-1185">Reference proteome</keyword>
<evidence type="ECO:0000256" key="1">
    <source>
        <dbReference type="SAM" id="Phobius"/>
    </source>
</evidence>
<evidence type="ECO:0000313" key="2">
    <source>
        <dbReference type="EMBL" id="MBC3766878.1"/>
    </source>
</evidence>
<reference evidence="2" key="2">
    <citation type="submission" date="2020-08" db="EMBL/GenBank/DDBJ databases">
        <authorList>
            <person name="Lai Q."/>
        </authorList>
    </citation>
    <scope>NUCLEOTIDE SEQUENCE</scope>
    <source>
        <strain evidence="2">S27-2</strain>
    </source>
</reference>
<gene>
    <name evidence="2" type="ORF">H8B19_13410</name>
</gene>
<dbReference type="InterPro" id="IPR009883">
    <property type="entry name" value="YgfX"/>
</dbReference>
<keyword evidence="1" id="KW-1133">Transmembrane helix</keyword>
<name>A0A8J6IWX2_9ALTE</name>
<keyword evidence="1" id="KW-0812">Transmembrane</keyword>
<feature type="transmembrane region" description="Helical" evidence="1">
    <location>
        <begin position="42"/>
        <end position="59"/>
    </location>
</feature>
<proteinExistence type="predicted"/>
<accession>A0A8J6IWX2</accession>
<organism evidence="2 3">
    <name type="scientific">Neptunicella marina</name>
    <dbReference type="NCBI Taxonomy" id="2125989"/>
    <lineage>
        <taxon>Bacteria</taxon>
        <taxon>Pseudomonadati</taxon>
        <taxon>Pseudomonadota</taxon>
        <taxon>Gammaproteobacteria</taxon>
        <taxon>Alteromonadales</taxon>
        <taxon>Alteromonadaceae</taxon>
        <taxon>Neptunicella</taxon>
    </lineage>
</organism>
<comment type="caution">
    <text evidence="2">The sequence shown here is derived from an EMBL/GenBank/DDBJ whole genome shotgun (WGS) entry which is preliminary data.</text>
</comment>
<reference evidence="2" key="1">
    <citation type="journal article" date="2018" name="Int. J. Syst. Evol. Microbiol.">
        <title>Neptunicella marina gen. nov., sp. nov., isolated from surface seawater.</title>
        <authorList>
            <person name="Liu X."/>
            <person name="Lai Q."/>
            <person name="Du Y."/>
            <person name="Zhang X."/>
            <person name="Liu Z."/>
            <person name="Sun F."/>
            <person name="Shao Z."/>
        </authorList>
    </citation>
    <scope>NUCLEOTIDE SEQUENCE</scope>
    <source>
        <strain evidence="2">S27-2</strain>
    </source>
</reference>
<keyword evidence="1" id="KW-0472">Membrane</keyword>
<dbReference type="AlphaFoldDB" id="A0A8J6IWX2"/>
<dbReference type="EMBL" id="JACNEP010000011">
    <property type="protein sequence ID" value="MBC3766878.1"/>
    <property type="molecule type" value="Genomic_DNA"/>
</dbReference>